<feature type="binding site" evidence="1">
    <location>
        <position position="61"/>
    </location>
    <ligand>
        <name>Mg(2+)</name>
        <dbReference type="ChEBI" id="CHEBI:18420"/>
        <label>1</label>
    </ligand>
</feature>
<dbReference type="GO" id="GO:0046872">
    <property type="term" value="F:metal ion binding"/>
    <property type="evidence" value="ECO:0007669"/>
    <property type="project" value="UniProtKB-KW"/>
</dbReference>
<keyword evidence="2" id="KW-0378">Hydrolase</keyword>
<dbReference type="PANTHER" id="PTHR16222:SF12">
    <property type="entry name" value="ADP-RIBOSYLGLYCOHYDROLASE-RELATED"/>
    <property type="match status" value="1"/>
</dbReference>
<dbReference type="InterPro" id="IPR050792">
    <property type="entry name" value="ADP-ribosylglycohydrolase"/>
</dbReference>
<dbReference type="InterPro" id="IPR036705">
    <property type="entry name" value="Ribosyl_crysJ1_sf"/>
</dbReference>
<accession>A0A2P8D571</accession>
<proteinExistence type="predicted"/>
<evidence type="ECO:0000313" key="3">
    <source>
        <dbReference type="Proteomes" id="UP000240542"/>
    </source>
</evidence>
<dbReference type="SUPFAM" id="SSF101478">
    <property type="entry name" value="ADP-ribosylglycohydrolase"/>
    <property type="match status" value="1"/>
</dbReference>
<dbReference type="Proteomes" id="UP000240542">
    <property type="component" value="Unassembled WGS sequence"/>
</dbReference>
<feature type="binding site" evidence="1">
    <location>
        <position position="277"/>
    </location>
    <ligand>
        <name>Mg(2+)</name>
        <dbReference type="ChEBI" id="CHEBI:18420"/>
        <label>1</label>
    </ligand>
</feature>
<reference evidence="2 3" key="1">
    <citation type="submission" date="2018-03" db="EMBL/GenBank/DDBJ databases">
        <title>Genomic Encyclopedia of Archaeal and Bacterial Type Strains, Phase II (KMG-II): from individual species to whole genera.</title>
        <authorList>
            <person name="Goeker M."/>
        </authorList>
    </citation>
    <scope>NUCLEOTIDE SEQUENCE [LARGE SCALE GENOMIC DNA]</scope>
    <source>
        <strain evidence="2 3">DSM 45312</strain>
    </source>
</reference>
<protein>
    <submittedName>
        <fullName evidence="2">ADP-ribosylglycohydrolase</fullName>
    </submittedName>
</protein>
<dbReference type="AlphaFoldDB" id="A0A2P8D571"/>
<name>A0A2P8D571_9ACTN</name>
<comment type="cofactor">
    <cofactor evidence="1">
        <name>Mg(2+)</name>
        <dbReference type="ChEBI" id="CHEBI:18420"/>
    </cofactor>
    <text evidence="1">Binds 2 magnesium ions per subunit.</text>
</comment>
<feature type="binding site" evidence="1">
    <location>
        <position position="280"/>
    </location>
    <ligand>
        <name>Mg(2+)</name>
        <dbReference type="ChEBI" id="CHEBI:18420"/>
        <label>1</label>
    </ligand>
</feature>
<organism evidence="2 3">
    <name type="scientific">Murinocardiopsis flavida</name>
    <dbReference type="NCBI Taxonomy" id="645275"/>
    <lineage>
        <taxon>Bacteria</taxon>
        <taxon>Bacillati</taxon>
        <taxon>Actinomycetota</taxon>
        <taxon>Actinomycetes</taxon>
        <taxon>Streptosporangiales</taxon>
        <taxon>Nocardiopsidaceae</taxon>
        <taxon>Murinocardiopsis</taxon>
    </lineage>
</organism>
<keyword evidence="1" id="KW-0479">Metal-binding</keyword>
<dbReference type="Pfam" id="PF03747">
    <property type="entry name" value="ADP_ribosyl_GH"/>
    <property type="match status" value="1"/>
</dbReference>
<gene>
    <name evidence="2" type="ORF">CLV63_118125</name>
</gene>
<feature type="binding site" evidence="1">
    <location>
        <position position="63"/>
    </location>
    <ligand>
        <name>Mg(2+)</name>
        <dbReference type="ChEBI" id="CHEBI:18420"/>
        <label>1</label>
    </ligand>
</feature>
<keyword evidence="1" id="KW-0460">Magnesium</keyword>
<feature type="binding site" evidence="1">
    <location>
        <position position="62"/>
    </location>
    <ligand>
        <name>Mg(2+)</name>
        <dbReference type="ChEBI" id="CHEBI:18420"/>
        <label>1</label>
    </ligand>
</feature>
<dbReference type="GO" id="GO:0016787">
    <property type="term" value="F:hydrolase activity"/>
    <property type="evidence" value="ECO:0007669"/>
    <property type="project" value="UniProtKB-KW"/>
</dbReference>
<comment type="caution">
    <text evidence="2">The sequence shown here is derived from an EMBL/GenBank/DDBJ whole genome shotgun (WGS) entry which is preliminary data.</text>
</comment>
<feature type="binding site" evidence="1">
    <location>
        <position position="279"/>
    </location>
    <ligand>
        <name>Mg(2+)</name>
        <dbReference type="ChEBI" id="CHEBI:18420"/>
        <label>1</label>
    </ligand>
</feature>
<evidence type="ECO:0000313" key="2">
    <source>
        <dbReference type="EMBL" id="PSK92364.1"/>
    </source>
</evidence>
<sequence length="342" mass="34812">MISDEATGAAPAPPSERARGALLGLAVGDALGAPTEGMTPAAIRREYGRVTGFLSADAAGTDDTEYAVLCAQGLLRHGSDLTPDDVAAVWQEALRAQVGAFHKAGFSEMTAIANLAAGLRPPVSGTDSYESWSDGAAMRAAPIGVFCAGDPAEAARLAAVDACVSHTRDGIYGAQAIAAAVATAMTAADHGAVTASALAALPEDSWSRRLARQAVDIALAAADPTAAEADLYREIPLFHYPWADAAPEAVALALGLFTAHRGALNAGVLSGVNIGRDSDTIAAMVGAMAGALNGSDAIDPAWRHQVRMVAGRCITATSGTDLRELADALYTAGRRVEEGAHL</sequence>
<dbReference type="Gene3D" id="1.10.4080.10">
    <property type="entry name" value="ADP-ribosylation/Crystallin J1"/>
    <property type="match status" value="1"/>
</dbReference>
<dbReference type="InterPro" id="IPR005502">
    <property type="entry name" value="Ribosyl_crysJ1"/>
</dbReference>
<dbReference type="OrthoDB" id="2822542at2"/>
<keyword evidence="3" id="KW-1185">Reference proteome</keyword>
<dbReference type="RefSeq" id="WP_106585364.1">
    <property type="nucleotide sequence ID" value="NZ_PYGA01000018.1"/>
</dbReference>
<dbReference type="EMBL" id="PYGA01000018">
    <property type="protein sequence ID" value="PSK92364.1"/>
    <property type="molecule type" value="Genomic_DNA"/>
</dbReference>
<evidence type="ECO:0000256" key="1">
    <source>
        <dbReference type="PIRSR" id="PIRSR605502-1"/>
    </source>
</evidence>
<dbReference type="PANTHER" id="PTHR16222">
    <property type="entry name" value="ADP-RIBOSYLGLYCOHYDROLASE"/>
    <property type="match status" value="1"/>
</dbReference>